<dbReference type="PIRSF" id="PIRSF029883">
    <property type="entry name" value="KdgF"/>
    <property type="match status" value="1"/>
</dbReference>
<organism evidence="3 5">
    <name type="scientific">Paenibacillus jilunlii</name>
    <dbReference type="NCBI Taxonomy" id="682956"/>
    <lineage>
        <taxon>Bacteria</taxon>
        <taxon>Bacillati</taxon>
        <taxon>Bacillota</taxon>
        <taxon>Bacilli</taxon>
        <taxon>Bacillales</taxon>
        <taxon>Paenibacillaceae</taxon>
        <taxon>Paenibacillus</taxon>
    </lineage>
</organism>
<reference evidence="2 4" key="1">
    <citation type="submission" date="2015-08" db="EMBL/GenBank/DDBJ databases">
        <title>Genome of Paenibacillus jilunlii.</title>
        <authorList>
            <person name="Sant'Anna F.H."/>
            <person name="Ambrosini A."/>
            <person name="Souza R."/>
            <person name="Bach E."/>
            <person name="Fernandes G."/>
            <person name="Balsanelli E."/>
            <person name="Baura V.A."/>
            <person name="Pedrosa F.O."/>
            <person name="Souza E.M."/>
            <person name="Passaglia L."/>
        </authorList>
    </citation>
    <scope>NUCLEOTIDE SEQUENCE [LARGE SCALE GENOMIC DNA]</scope>
    <source>
        <strain evidence="2 4">DSM 23019</strain>
    </source>
</reference>
<dbReference type="OrthoDB" id="9811153at2"/>
<dbReference type="Proteomes" id="UP000070252">
    <property type="component" value="Unassembled WGS sequence"/>
</dbReference>
<evidence type="ECO:0000259" key="1">
    <source>
        <dbReference type="Pfam" id="PF07883"/>
    </source>
</evidence>
<evidence type="ECO:0000313" key="2">
    <source>
        <dbReference type="EMBL" id="KWX71782.1"/>
    </source>
</evidence>
<gene>
    <name evidence="2" type="ORF">AML91_21695</name>
    <name evidence="3" type="ORF">SAMN05216191_12276</name>
</gene>
<accession>A0A1G9XLG8</accession>
<keyword evidence="4" id="KW-1185">Reference proteome</keyword>
<protein>
    <submittedName>
        <fullName evidence="2 3">Cupin</fullName>
    </submittedName>
</protein>
<dbReference type="CDD" id="cd02238">
    <property type="entry name" value="cupin_KdgF"/>
    <property type="match status" value="1"/>
</dbReference>
<evidence type="ECO:0000313" key="3">
    <source>
        <dbReference type="EMBL" id="SDM97689.1"/>
    </source>
</evidence>
<feature type="domain" description="Cupin type-2" evidence="1">
    <location>
        <begin position="29"/>
        <end position="87"/>
    </location>
</feature>
<dbReference type="SUPFAM" id="SSF51182">
    <property type="entry name" value="RmlC-like cupins"/>
    <property type="match status" value="1"/>
</dbReference>
<dbReference type="InterPro" id="IPR013096">
    <property type="entry name" value="Cupin_2"/>
</dbReference>
<dbReference type="RefSeq" id="WP_062525668.1">
    <property type="nucleotide sequence ID" value="NZ_CP048429.1"/>
</dbReference>
<name>A0A1G9XLG8_9BACL</name>
<proteinExistence type="predicted"/>
<sequence length="106" mass="11649">MGKLGVWEAAEPGVKRCILNAAGSLMMMEVHFEEGAEGYEHSHPHEQMSYCLRGSFEFRIDGKKHKVSAGQSIAIPPNAKHGVTALEADSALLDAFTPIREDLLER</sequence>
<dbReference type="AlphaFoldDB" id="A0A1G9XLG8"/>
<dbReference type="InterPro" id="IPR014710">
    <property type="entry name" value="RmlC-like_jellyroll"/>
</dbReference>
<dbReference type="PANTHER" id="PTHR40112">
    <property type="entry name" value="H2HPP ISOMERASE"/>
    <property type="match status" value="1"/>
</dbReference>
<dbReference type="Gene3D" id="2.60.120.10">
    <property type="entry name" value="Jelly Rolls"/>
    <property type="match status" value="1"/>
</dbReference>
<dbReference type="Pfam" id="PF07883">
    <property type="entry name" value="Cupin_2"/>
    <property type="match status" value="1"/>
</dbReference>
<evidence type="ECO:0000313" key="4">
    <source>
        <dbReference type="Proteomes" id="UP000070252"/>
    </source>
</evidence>
<reference evidence="3 5" key="2">
    <citation type="submission" date="2016-10" db="EMBL/GenBank/DDBJ databases">
        <authorList>
            <person name="de Groot N.N."/>
        </authorList>
    </citation>
    <scope>NUCLEOTIDE SEQUENCE [LARGE SCALE GENOMIC DNA]</scope>
    <source>
        <strain evidence="3 5">CGMCC 1.10239</strain>
    </source>
</reference>
<dbReference type="PANTHER" id="PTHR40112:SF1">
    <property type="entry name" value="H2HPP ISOMERASE"/>
    <property type="match status" value="1"/>
</dbReference>
<dbReference type="InterPro" id="IPR011051">
    <property type="entry name" value="RmlC_Cupin_sf"/>
</dbReference>
<dbReference type="Proteomes" id="UP000182783">
    <property type="component" value="Unassembled WGS sequence"/>
</dbReference>
<dbReference type="EMBL" id="LIPY01000121">
    <property type="protein sequence ID" value="KWX71782.1"/>
    <property type="molecule type" value="Genomic_DNA"/>
</dbReference>
<dbReference type="EMBL" id="FNGM01000022">
    <property type="protein sequence ID" value="SDM97689.1"/>
    <property type="molecule type" value="Genomic_DNA"/>
</dbReference>
<dbReference type="InterPro" id="IPR052535">
    <property type="entry name" value="Bacilysin_H2HPP_isomerase"/>
</dbReference>
<dbReference type="InterPro" id="IPR025499">
    <property type="entry name" value="KdgF"/>
</dbReference>
<evidence type="ECO:0000313" key="5">
    <source>
        <dbReference type="Proteomes" id="UP000182783"/>
    </source>
</evidence>